<gene>
    <name evidence="6" type="ORF">ABDJ38_15645</name>
</gene>
<comment type="caution">
    <text evidence="6">The sequence shown here is derived from an EMBL/GenBank/DDBJ whole genome shotgun (WGS) entry which is preliminary data.</text>
</comment>
<dbReference type="Proteomes" id="UP001484535">
    <property type="component" value="Unassembled WGS sequence"/>
</dbReference>
<sequence length="264" mass="27302">MLTHIDLGYTAAGAFVSFLVGLTGVGGGSLMAPILIVLLGVPPAMAVGTDLWFAAITKTVGGATHHKLNSVDWKVVRQLTLGSVPAAIFAMLWLWLFEGGALDAEPLMRLLGGALLLTSLMMLLKPRIQPALVRLGSRMGGSMRSHQRLVVTCGAAIIGVMVALTSVGAGALVAVLLATVYPLRLGTKTIVGTDIVHAVPLTLVAGMGHSFLGNVDGWMLGSLLLGSIPGIVVGSLVSGRIREDHVRYALAAMLLVSALKMLAG</sequence>
<keyword evidence="2 5" id="KW-0812">Transmembrane</keyword>
<proteinExistence type="inferred from homology"/>
<comment type="similarity">
    <text evidence="5">Belongs to the 4-toluene sulfonate uptake permease (TSUP) (TC 2.A.102) family.</text>
</comment>
<name>A0ABV0D3F4_9SPHN</name>
<dbReference type="EMBL" id="JBDLBR010000006">
    <property type="protein sequence ID" value="MEN7538612.1"/>
    <property type="molecule type" value="Genomic_DNA"/>
</dbReference>
<evidence type="ECO:0000256" key="3">
    <source>
        <dbReference type="ARBA" id="ARBA00022989"/>
    </source>
</evidence>
<organism evidence="6 7">
    <name type="scientific">Aurantiacibacter flavus</name>
    <dbReference type="NCBI Taxonomy" id="3145232"/>
    <lineage>
        <taxon>Bacteria</taxon>
        <taxon>Pseudomonadati</taxon>
        <taxon>Pseudomonadota</taxon>
        <taxon>Alphaproteobacteria</taxon>
        <taxon>Sphingomonadales</taxon>
        <taxon>Erythrobacteraceae</taxon>
        <taxon>Aurantiacibacter</taxon>
    </lineage>
</organism>
<evidence type="ECO:0000256" key="5">
    <source>
        <dbReference type="RuleBase" id="RU363041"/>
    </source>
</evidence>
<dbReference type="InterPro" id="IPR002781">
    <property type="entry name" value="TM_pro_TauE-like"/>
</dbReference>
<feature type="transmembrane region" description="Helical" evidence="5">
    <location>
        <begin position="75"/>
        <end position="95"/>
    </location>
</feature>
<evidence type="ECO:0000313" key="6">
    <source>
        <dbReference type="EMBL" id="MEN7538612.1"/>
    </source>
</evidence>
<feature type="transmembrane region" description="Helical" evidence="5">
    <location>
        <begin position="149"/>
        <end position="178"/>
    </location>
</feature>
<dbReference type="InterPro" id="IPR051598">
    <property type="entry name" value="TSUP/Inactive_protease-like"/>
</dbReference>
<evidence type="ECO:0000256" key="4">
    <source>
        <dbReference type="ARBA" id="ARBA00023136"/>
    </source>
</evidence>
<keyword evidence="5" id="KW-1003">Cell membrane</keyword>
<evidence type="ECO:0000313" key="7">
    <source>
        <dbReference type="Proteomes" id="UP001484535"/>
    </source>
</evidence>
<feature type="transmembrane region" description="Helical" evidence="5">
    <location>
        <begin position="217"/>
        <end position="239"/>
    </location>
</feature>
<keyword evidence="3 5" id="KW-1133">Transmembrane helix</keyword>
<dbReference type="Pfam" id="PF01925">
    <property type="entry name" value="TauE"/>
    <property type="match status" value="1"/>
</dbReference>
<evidence type="ECO:0000256" key="2">
    <source>
        <dbReference type="ARBA" id="ARBA00022692"/>
    </source>
</evidence>
<dbReference type="PANTHER" id="PTHR43701:SF2">
    <property type="entry name" value="MEMBRANE TRANSPORTER PROTEIN YJNA-RELATED"/>
    <property type="match status" value="1"/>
</dbReference>
<protein>
    <recommendedName>
        <fullName evidence="5">Probable membrane transporter protein</fullName>
    </recommendedName>
</protein>
<dbReference type="RefSeq" id="WP_346786069.1">
    <property type="nucleotide sequence ID" value="NZ_JBDLBR010000006.1"/>
</dbReference>
<keyword evidence="7" id="KW-1185">Reference proteome</keyword>
<comment type="subcellular location">
    <subcellularLocation>
        <location evidence="5">Cell membrane</location>
        <topology evidence="5">Multi-pass membrane protein</topology>
    </subcellularLocation>
    <subcellularLocation>
        <location evidence="1">Membrane</location>
        <topology evidence="1">Multi-pass membrane protein</topology>
    </subcellularLocation>
</comment>
<feature type="transmembrane region" description="Helical" evidence="5">
    <location>
        <begin position="107"/>
        <end position="128"/>
    </location>
</feature>
<keyword evidence="4 5" id="KW-0472">Membrane</keyword>
<evidence type="ECO:0000256" key="1">
    <source>
        <dbReference type="ARBA" id="ARBA00004141"/>
    </source>
</evidence>
<accession>A0ABV0D3F4</accession>
<dbReference type="PANTHER" id="PTHR43701">
    <property type="entry name" value="MEMBRANE TRANSPORTER PROTEIN MJ0441-RELATED"/>
    <property type="match status" value="1"/>
</dbReference>
<feature type="transmembrane region" description="Helical" evidence="5">
    <location>
        <begin position="31"/>
        <end position="54"/>
    </location>
</feature>
<reference evidence="6 7" key="1">
    <citation type="submission" date="2024-05" db="EMBL/GenBank/DDBJ databases">
        <authorList>
            <person name="Park S."/>
        </authorList>
    </citation>
    <scope>NUCLEOTIDE SEQUENCE [LARGE SCALE GENOMIC DNA]</scope>
    <source>
        <strain evidence="6 7">DGU5</strain>
    </source>
</reference>
<feature type="transmembrane region" description="Helical" evidence="5">
    <location>
        <begin position="7"/>
        <end position="25"/>
    </location>
</feature>